<evidence type="ECO:0000313" key="9">
    <source>
        <dbReference type="Proteomes" id="UP001443914"/>
    </source>
</evidence>
<dbReference type="Pfam" id="PF13445">
    <property type="entry name" value="zf-RING_UBOX"/>
    <property type="match status" value="1"/>
</dbReference>
<evidence type="ECO:0000259" key="5">
    <source>
        <dbReference type="PROSITE" id="PS50089"/>
    </source>
</evidence>
<dbReference type="SMART" id="SM00184">
    <property type="entry name" value="RING"/>
    <property type="match status" value="1"/>
</dbReference>
<proteinExistence type="predicted"/>
<evidence type="ECO:0000313" key="8">
    <source>
        <dbReference type="EMBL" id="KAK9757022.1"/>
    </source>
</evidence>
<dbReference type="GO" id="GO:0008270">
    <property type="term" value="F:zinc ion binding"/>
    <property type="evidence" value="ECO:0007669"/>
    <property type="project" value="UniProtKB-KW"/>
</dbReference>
<keyword evidence="3" id="KW-0862">Zinc</keyword>
<dbReference type="InterPro" id="IPR037274">
    <property type="entry name" value="Znf_CHY_sf"/>
</dbReference>
<dbReference type="InterPro" id="IPR017921">
    <property type="entry name" value="Znf_CTCHY"/>
</dbReference>
<dbReference type="InterPro" id="IPR008913">
    <property type="entry name" value="Znf_CHY"/>
</dbReference>
<evidence type="ECO:0000256" key="3">
    <source>
        <dbReference type="ARBA" id="ARBA00022833"/>
    </source>
</evidence>
<dbReference type="Proteomes" id="UP001443914">
    <property type="component" value="Unassembled WGS sequence"/>
</dbReference>
<gene>
    <name evidence="8" type="ORF">RND81_01G135500</name>
</gene>
<dbReference type="InterPro" id="IPR039512">
    <property type="entry name" value="RCHY1_zinc-ribbon"/>
</dbReference>
<dbReference type="Pfam" id="PF14599">
    <property type="entry name" value="zinc_ribbon_6"/>
    <property type="match status" value="1"/>
</dbReference>
<dbReference type="InterPro" id="IPR027370">
    <property type="entry name" value="Znf-RING_euk"/>
</dbReference>
<dbReference type="InterPro" id="IPR037275">
    <property type="entry name" value="Znf_CTCHY_sf"/>
</dbReference>
<keyword evidence="1" id="KW-0479">Metal-binding</keyword>
<dbReference type="GO" id="GO:0061630">
    <property type="term" value="F:ubiquitin protein ligase activity"/>
    <property type="evidence" value="ECO:0007669"/>
    <property type="project" value="TreeGrafter"/>
</dbReference>
<evidence type="ECO:0000256" key="2">
    <source>
        <dbReference type="ARBA" id="ARBA00022771"/>
    </source>
</evidence>
<dbReference type="Gene3D" id="3.30.40.10">
    <property type="entry name" value="Zinc/RING finger domain, C3HC4 (zinc finger)"/>
    <property type="match status" value="1"/>
</dbReference>
<dbReference type="SUPFAM" id="SSF57850">
    <property type="entry name" value="RING/U-box"/>
    <property type="match status" value="1"/>
</dbReference>
<dbReference type="InterPro" id="IPR013083">
    <property type="entry name" value="Znf_RING/FYVE/PHD"/>
</dbReference>
<reference evidence="8 9" key="1">
    <citation type="submission" date="2024-03" db="EMBL/GenBank/DDBJ databases">
        <title>WGS assembly of Saponaria officinalis var. Norfolk2.</title>
        <authorList>
            <person name="Jenkins J."/>
            <person name="Shu S."/>
            <person name="Grimwood J."/>
            <person name="Barry K."/>
            <person name="Goodstein D."/>
            <person name="Schmutz J."/>
            <person name="Leebens-Mack J."/>
            <person name="Osbourn A."/>
        </authorList>
    </citation>
    <scope>NUCLEOTIDE SEQUENCE [LARGE SCALE GENOMIC DNA]</scope>
    <source>
        <strain evidence="9">cv. Norfolk2</strain>
        <strain evidence="8">JIC</strain>
        <tissue evidence="8">Leaf</tissue>
    </source>
</reference>
<organism evidence="8 9">
    <name type="scientific">Saponaria officinalis</name>
    <name type="common">Common soapwort</name>
    <name type="synonym">Lychnis saponaria</name>
    <dbReference type="NCBI Taxonomy" id="3572"/>
    <lineage>
        <taxon>Eukaryota</taxon>
        <taxon>Viridiplantae</taxon>
        <taxon>Streptophyta</taxon>
        <taxon>Embryophyta</taxon>
        <taxon>Tracheophyta</taxon>
        <taxon>Spermatophyta</taxon>
        <taxon>Magnoliopsida</taxon>
        <taxon>eudicotyledons</taxon>
        <taxon>Gunneridae</taxon>
        <taxon>Pentapetalae</taxon>
        <taxon>Caryophyllales</taxon>
        <taxon>Caryophyllaceae</taxon>
        <taxon>Caryophylleae</taxon>
        <taxon>Saponaria</taxon>
    </lineage>
</organism>
<feature type="domain" description="RING-type" evidence="5">
    <location>
        <begin position="165"/>
        <end position="208"/>
    </location>
</feature>
<dbReference type="PANTHER" id="PTHR21319">
    <property type="entry name" value="RING FINGER AND CHY ZINC FINGER DOMAIN-CONTAINING PROTEIN 1"/>
    <property type="match status" value="1"/>
</dbReference>
<dbReference type="InterPro" id="IPR001841">
    <property type="entry name" value="Znf_RING"/>
</dbReference>
<dbReference type="GO" id="GO:0006511">
    <property type="term" value="P:ubiquitin-dependent protein catabolic process"/>
    <property type="evidence" value="ECO:0007669"/>
    <property type="project" value="TreeGrafter"/>
</dbReference>
<evidence type="ECO:0000259" key="7">
    <source>
        <dbReference type="PROSITE" id="PS51270"/>
    </source>
</evidence>
<keyword evidence="2 4" id="KW-0863">Zinc-finger</keyword>
<name>A0AAW1NEZ9_SAPOF</name>
<dbReference type="PROSITE" id="PS51270">
    <property type="entry name" value="ZF_CTCHY"/>
    <property type="match status" value="1"/>
</dbReference>
<dbReference type="Pfam" id="PF05495">
    <property type="entry name" value="zf-CHY"/>
    <property type="match status" value="1"/>
</dbReference>
<dbReference type="EMBL" id="JBDFQZ010000001">
    <property type="protein sequence ID" value="KAK9757022.1"/>
    <property type="molecule type" value="Genomic_DNA"/>
</dbReference>
<dbReference type="Gene3D" id="2.20.28.10">
    <property type="match status" value="1"/>
</dbReference>
<dbReference type="AlphaFoldDB" id="A0AAW1NEZ9"/>
<dbReference type="GO" id="GO:0016567">
    <property type="term" value="P:protein ubiquitination"/>
    <property type="evidence" value="ECO:0007669"/>
    <property type="project" value="TreeGrafter"/>
</dbReference>
<dbReference type="PROSITE" id="PS50089">
    <property type="entry name" value="ZF_RING_2"/>
    <property type="match status" value="1"/>
</dbReference>
<dbReference type="SUPFAM" id="SSF161219">
    <property type="entry name" value="CHY zinc finger-like"/>
    <property type="match status" value="1"/>
</dbReference>
<dbReference type="PANTHER" id="PTHR21319:SF12">
    <property type="entry name" value="ZINC FINGER (C3HC4-TYPE RING FINGER) FAMILY PROTEIN"/>
    <property type="match status" value="1"/>
</dbReference>
<keyword evidence="9" id="KW-1185">Reference proteome</keyword>
<evidence type="ECO:0000256" key="1">
    <source>
        <dbReference type="ARBA" id="ARBA00022723"/>
    </source>
</evidence>
<evidence type="ECO:0000259" key="6">
    <source>
        <dbReference type="PROSITE" id="PS51266"/>
    </source>
</evidence>
<evidence type="ECO:0000256" key="4">
    <source>
        <dbReference type="PROSITE-ProRule" id="PRU00601"/>
    </source>
</evidence>
<dbReference type="EMBL" id="JBDFQZ010000001">
    <property type="protein sequence ID" value="KAK9757021.1"/>
    <property type="molecule type" value="Genomic_DNA"/>
</dbReference>
<dbReference type="SUPFAM" id="SSF161245">
    <property type="entry name" value="Zinc hairpin stack"/>
    <property type="match status" value="1"/>
</dbReference>
<feature type="domain" description="CTCHY-type" evidence="7">
    <location>
        <begin position="100"/>
        <end position="164"/>
    </location>
</feature>
<protein>
    <submittedName>
        <fullName evidence="8">Uncharacterized protein</fullName>
    </submittedName>
</protein>
<sequence>MAEQTSVPENRQDSSIPETRLDFRKLEFGCEHYRRRCRILAPCCNRVFTCRHCHNDVMGSLSNPKERHELVRHDVKRVVCAVCDTEQQVAKVCSNCGVNMGEYFCEVCKFYDDETSKKQFHCDECGICRVGGREKFFHCQKCGSCYSIDLRDNHSCVENAMKNCCPICYEYLFDSIKGTTVMKCGHTIHMECLTELLDKRQYRCPMCSKSTVDMSMHWQRLDIEIAATPMPVEYRYEVLILCNDCSSTSTVKFHIFGHKCSHCNSFNSRVTQKLDSQPEPSSID</sequence>
<dbReference type="PROSITE" id="PS51266">
    <property type="entry name" value="ZF_CHY"/>
    <property type="match status" value="1"/>
</dbReference>
<feature type="domain" description="CHY-type" evidence="6">
    <location>
        <begin position="23"/>
        <end position="98"/>
    </location>
</feature>
<comment type="caution">
    <text evidence="8">The sequence shown here is derived from an EMBL/GenBank/DDBJ whole genome shotgun (WGS) entry which is preliminary data.</text>
</comment>
<dbReference type="GO" id="GO:0005634">
    <property type="term" value="C:nucleus"/>
    <property type="evidence" value="ECO:0007669"/>
    <property type="project" value="TreeGrafter"/>
</dbReference>
<accession>A0AAW1NEZ9</accession>